<dbReference type="PROSITE" id="PS51257">
    <property type="entry name" value="PROKAR_LIPOPROTEIN"/>
    <property type="match status" value="1"/>
</dbReference>
<accession>A0A8J7H4V6</accession>
<dbReference type="AlphaFoldDB" id="A0A8J7H4V6"/>
<comment type="caution">
    <text evidence="1">The sequence shown here is derived from an EMBL/GenBank/DDBJ whole genome shotgun (WGS) entry which is preliminary data.</text>
</comment>
<organism evidence="1 2">
    <name type="scientific">Mobilitalea sibirica</name>
    <dbReference type="NCBI Taxonomy" id="1462919"/>
    <lineage>
        <taxon>Bacteria</taxon>
        <taxon>Bacillati</taxon>
        <taxon>Bacillota</taxon>
        <taxon>Clostridia</taxon>
        <taxon>Lachnospirales</taxon>
        <taxon>Lachnospiraceae</taxon>
        <taxon>Mobilitalea</taxon>
    </lineage>
</organism>
<evidence type="ECO:0000313" key="2">
    <source>
        <dbReference type="Proteomes" id="UP000623269"/>
    </source>
</evidence>
<sequence length="182" mass="20405">MKRKITVLNIILISFILILSACSKSNEEKEYDNIVVGTDDLFELKLYVDKSTYAKDEIIFCYATLEYIGEGDSITIYSSDPLLGFGLKDDKYFDGGYIVNDVLITTTIYKGQTIKYDYAKSGGWSGDDPNAAFYEKFYSDKNLVLPTGKYEISAAISCSLEMEDSIGSQYSQSVSVFIEVMD</sequence>
<dbReference type="Proteomes" id="UP000623269">
    <property type="component" value="Unassembled WGS sequence"/>
</dbReference>
<evidence type="ECO:0000313" key="1">
    <source>
        <dbReference type="EMBL" id="MBH1942092.1"/>
    </source>
</evidence>
<keyword evidence="2" id="KW-1185">Reference proteome</keyword>
<protein>
    <submittedName>
        <fullName evidence="1">Uncharacterized protein</fullName>
    </submittedName>
</protein>
<dbReference type="RefSeq" id="WP_197662339.1">
    <property type="nucleotide sequence ID" value="NZ_JAEAGR010000017.1"/>
</dbReference>
<gene>
    <name evidence="1" type="ORF">I5677_14415</name>
</gene>
<proteinExistence type="predicted"/>
<name>A0A8J7H4V6_9FIRM</name>
<dbReference type="EMBL" id="JAEAGR010000017">
    <property type="protein sequence ID" value="MBH1942092.1"/>
    <property type="molecule type" value="Genomic_DNA"/>
</dbReference>
<reference evidence="1" key="1">
    <citation type="submission" date="2020-12" db="EMBL/GenBank/DDBJ databases">
        <title>M. sibirica DSM 26468T genome.</title>
        <authorList>
            <person name="Thieme N."/>
            <person name="Rettenmaier R."/>
            <person name="Zverlov V."/>
            <person name="Liebl W."/>
        </authorList>
    </citation>
    <scope>NUCLEOTIDE SEQUENCE</scope>
    <source>
        <strain evidence="1">DSM 26468</strain>
    </source>
</reference>